<dbReference type="OrthoDB" id="7205647at2"/>
<name>A0A1R4GRX9_BREDI</name>
<protein>
    <submittedName>
        <fullName evidence="2">Putative membrane protein</fullName>
    </submittedName>
</protein>
<dbReference type="AlphaFoldDB" id="A0A1R4GRX9"/>
<evidence type="ECO:0000313" key="2">
    <source>
        <dbReference type="EMBL" id="SJM70865.1"/>
    </source>
</evidence>
<feature type="chain" id="PRO_5012932822" evidence="1">
    <location>
        <begin position="25"/>
        <end position="157"/>
    </location>
</feature>
<gene>
    <name evidence="2" type="ORF">FM111_15535</name>
</gene>
<dbReference type="Proteomes" id="UP000195766">
    <property type="component" value="Unassembled WGS sequence"/>
</dbReference>
<proteinExistence type="predicted"/>
<keyword evidence="1" id="KW-0732">Signal</keyword>
<feature type="signal peptide" evidence="1">
    <location>
        <begin position="1"/>
        <end position="24"/>
    </location>
</feature>
<dbReference type="RefSeq" id="WP_087141853.1">
    <property type="nucleotide sequence ID" value="NZ_FUIE01000085.1"/>
</dbReference>
<accession>A0A1R4GRX9</accession>
<reference evidence="2 3" key="1">
    <citation type="submission" date="2017-02" db="EMBL/GenBank/DDBJ databases">
        <authorList>
            <person name="Peterson S.W."/>
        </authorList>
    </citation>
    <scope>NUCLEOTIDE SEQUENCE [LARGE SCALE GENOMIC DNA]</scope>
    <source>
        <strain evidence="2 3">3F5N</strain>
    </source>
</reference>
<evidence type="ECO:0000256" key="1">
    <source>
        <dbReference type="SAM" id="SignalP"/>
    </source>
</evidence>
<sequence>MKTLTKIGVGAIALTMLASTPAAAQHYRDRDRDNTGRDAVLGAVVGGVAGALIGQGDGRYVAGGALAGAALGAASSSNNDDCGYRRGGRCYRNQGHWEREHGINSRDGYYNGRYERGDDRYYRDGRYWRNHGEWRSHQNRRDRGRDRDRDYRYDRRW</sequence>
<organism evidence="2 3">
    <name type="scientific">Brevundimonas diminuta 3F5N</name>
    <dbReference type="NCBI Taxonomy" id="1255603"/>
    <lineage>
        <taxon>Bacteria</taxon>
        <taxon>Pseudomonadati</taxon>
        <taxon>Pseudomonadota</taxon>
        <taxon>Alphaproteobacteria</taxon>
        <taxon>Caulobacterales</taxon>
        <taxon>Caulobacteraceae</taxon>
        <taxon>Brevundimonas</taxon>
    </lineage>
</organism>
<dbReference type="EMBL" id="FUIE01000085">
    <property type="protein sequence ID" value="SJM70865.1"/>
    <property type="molecule type" value="Genomic_DNA"/>
</dbReference>
<evidence type="ECO:0000313" key="3">
    <source>
        <dbReference type="Proteomes" id="UP000195766"/>
    </source>
</evidence>